<gene>
    <name evidence="3" type="ORF">TMPK1_07950</name>
</gene>
<keyword evidence="1" id="KW-0812">Transmembrane</keyword>
<dbReference type="Proteomes" id="UP000681075">
    <property type="component" value="Unassembled WGS sequence"/>
</dbReference>
<dbReference type="EMBL" id="BOPV01000001">
    <property type="protein sequence ID" value="GIL38558.1"/>
    <property type="molecule type" value="Genomic_DNA"/>
</dbReference>
<sequence length="402" mass="44752">MSLAAFWRGPSIGADAKLLASWLVIGPSSNRIGAFCFDADDAARDTGLDRDRIIAAMDELAAAAMVRRDLQNGWIWIPQALTDTPFTQAEEVRASLPLLALVPRECSFREELVRAFRDSGGDKPGRIERIDAGIRHLLPGLKARTEDDIERTRMRAERLRMLLAPWRSYAAQVTDTKMIRVLFLILCLSSLLFVVMPGIDLHVAGWFYRGDHEFLTTNTVAARIFDNVPAAIEWGLAALLLVFVWGEIRRAQIWRLTRPLLLFVVLTIAIGPGLVANVVLKDNWGRARPNQIAEFGGTKRFSPAWAVSDQCAKNCSFVSGDASFAVALVALAWAWPVGVQRRRWAWRIGAFAAVVAFMRMARGAHFLSDTVIGVLLTLLIMFVLERLIFQGWWTRRPGGAAA</sequence>
<feature type="transmembrane region" description="Helical" evidence="1">
    <location>
        <begin position="344"/>
        <end position="364"/>
    </location>
</feature>
<dbReference type="Pfam" id="PF01569">
    <property type="entry name" value="PAP2"/>
    <property type="match status" value="1"/>
</dbReference>
<evidence type="ECO:0000259" key="2">
    <source>
        <dbReference type="SMART" id="SM00014"/>
    </source>
</evidence>
<feature type="domain" description="Phosphatidic acid phosphatase type 2/haloperoxidase" evidence="2">
    <location>
        <begin position="261"/>
        <end position="385"/>
    </location>
</feature>
<comment type="caution">
    <text evidence="3">The sequence shown here is derived from an EMBL/GenBank/DDBJ whole genome shotgun (WGS) entry which is preliminary data.</text>
</comment>
<feature type="transmembrane region" description="Helical" evidence="1">
    <location>
        <begin position="260"/>
        <end position="280"/>
    </location>
</feature>
<dbReference type="CDD" id="cd03396">
    <property type="entry name" value="PAP2_like_6"/>
    <property type="match status" value="1"/>
</dbReference>
<evidence type="ECO:0000313" key="4">
    <source>
        <dbReference type="Proteomes" id="UP000681075"/>
    </source>
</evidence>
<dbReference type="InterPro" id="IPR036938">
    <property type="entry name" value="PAP2/HPO_sf"/>
</dbReference>
<keyword evidence="1" id="KW-1133">Transmembrane helix</keyword>
<dbReference type="RefSeq" id="WP_420241593.1">
    <property type="nucleotide sequence ID" value="NZ_BOPV01000001.1"/>
</dbReference>
<keyword evidence="1" id="KW-0472">Membrane</keyword>
<proteinExistence type="predicted"/>
<keyword evidence="4" id="KW-1185">Reference proteome</keyword>
<dbReference type="Gene3D" id="1.20.144.10">
    <property type="entry name" value="Phosphatidic acid phosphatase type 2/haloperoxidase"/>
    <property type="match status" value="1"/>
</dbReference>
<dbReference type="AlphaFoldDB" id="A0A8S8X686"/>
<feature type="transmembrane region" description="Helical" evidence="1">
    <location>
        <begin position="370"/>
        <end position="389"/>
    </location>
</feature>
<feature type="transmembrane region" description="Helical" evidence="1">
    <location>
        <begin position="317"/>
        <end position="337"/>
    </location>
</feature>
<dbReference type="SUPFAM" id="SSF48317">
    <property type="entry name" value="Acid phosphatase/Vanadium-dependent haloperoxidase"/>
    <property type="match status" value="1"/>
</dbReference>
<feature type="transmembrane region" description="Helical" evidence="1">
    <location>
        <begin position="181"/>
        <end position="208"/>
    </location>
</feature>
<evidence type="ECO:0000256" key="1">
    <source>
        <dbReference type="SAM" id="Phobius"/>
    </source>
</evidence>
<protein>
    <recommendedName>
        <fullName evidence="2">Phosphatidic acid phosphatase type 2/haloperoxidase domain-containing protein</fullName>
    </recommendedName>
</protein>
<reference evidence="3" key="1">
    <citation type="submission" date="2021-02" db="EMBL/GenBank/DDBJ databases">
        <title>Genome sequence of Rhodospirillales sp. strain TMPK1 isolated from soil.</title>
        <authorList>
            <person name="Nakai R."/>
            <person name="Kusada H."/>
            <person name="Tamaki H."/>
        </authorList>
    </citation>
    <scope>NUCLEOTIDE SEQUENCE</scope>
    <source>
        <strain evidence="3">TMPK1</strain>
    </source>
</reference>
<evidence type="ECO:0000313" key="3">
    <source>
        <dbReference type="EMBL" id="GIL38558.1"/>
    </source>
</evidence>
<name>A0A8S8X686_9PROT</name>
<organism evidence="3 4">
    <name type="scientific">Roseiterribacter gracilis</name>
    <dbReference type="NCBI Taxonomy" id="2812848"/>
    <lineage>
        <taxon>Bacteria</taxon>
        <taxon>Pseudomonadati</taxon>
        <taxon>Pseudomonadota</taxon>
        <taxon>Alphaproteobacteria</taxon>
        <taxon>Rhodospirillales</taxon>
        <taxon>Roseiterribacteraceae</taxon>
        <taxon>Roseiterribacter</taxon>
    </lineage>
</organism>
<dbReference type="SMART" id="SM00014">
    <property type="entry name" value="acidPPc"/>
    <property type="match status" value="1"/>
</dbReference>
<dbReference type="InterPro" id="IPR000326">
    <property type="entry name" value="PAP2/HPO"/>
</dbReference>
<accession>A0A8S8X686</accession>
<feature type="transmembrane region" description="Helical" evidence="1">
    <location>
        <begin position="228"/>
        <end position="248"/>
    </location>
</feature>